<sequence>MYVLSLRKCNGTFKCSREHQFSYENRQPSECRNFLSFDEFNKPDAYLEHDIFTLRCQVWKEGASVSKPSVNCLAQTKITTAQLNYLWVLEDLVDSDFIPKSKFKRSTDPLIFDSEFPTIRIHLSSAETFDNDAIYFAIERADYSRIELFAVYKIYLLDSNGRTGHSICGEVFLPNNGDIQKFPFLSKRKLLSNKELYFSGGKLAVQYLFSISGNLEVEKVEYETDAEIKFNPVQPIINSVSELSDGQELWKENMRQFYSDGEFSDLLVRTPNEEFPVHRAILCAQSEVFRGMMSHDMKEKNSGVIEINDFEDDTVSEMLSYLYTNALDGDIDYALAKDLYFAADKYRITPLQKMCSKRLMDSMELSNVCDIMLLADQLRDIELKSTARDLIVSRFHEIMYTEHWKRLMETNSQLTSETMQWMIFNHREGARI</sequence>
<gene>
    <name evidence="2" type="ORF">JTE90_028867</name>
</gene>
<organism evidence="2 3">
    <name type="scientific">Oedothorax gibbosus</name>
    <dbReference type="NCBI Taxonomy" id="931172"/>
    <lineage>
        <taxon>Eukaryota</taxon>
        <taxon>Metazoa</taxon>
        <taxon>Ecdysozoa</taxon>
        <taxon>Arthropoda</taxon>
        <taxon>Chelicerata</taxon>
        <taxon>Arachnida</taxon>
        <taxon>Araneae</taxon>
        <taxon>Araneomorphae</taxon>
        <taxon>Entelegynae</taxon>
        <taxon>Araneoidea</taxon>
        <taxon>Linyphiidae</taxon>
        <taxon>Erigoninae</taxon>
        <taxon>Oedothorax</taxon>
    </lineage>
</organism>
<feature type="domain" description="BTB" evidence="1">
    <location>
        <begin position="264"/>
        <end position="331"/>
    </location>
</feature>
<dbReference type="CDD" id="cd18186">
    <property type="entry name" value="BTB_POZ_ZBTB_KLHL-like"/>
    <property type="match status" value="1"/>
</dbReference>
<dbReference type="Gene3D" id="1.25.40.420">
    <property type="match status" value="1"/>
</dbReference>
<proteinExistence type="predicted"/>
<accession>A0AAV6U8C4</accession>
<comment type="caution">
    <text evidence="2">The sequence shown here is derived from an EMBL/GenBank/DDBJ whole genome shotgun (WGS) entry which is preliminary data.</text>
</comment>
<reference evidence="2 3" key="1">
    <citation type="journal article" date="2022" name="Nat. Ecol. Evol.">
        <title>A masculinizing supergene underlies an exaggerated male reproductive morph in a spider.</title>
        <authorList>
            <person name="Hendrickx F."/>
            <person name="De Corte Z."/>
            <person name="Sonet G."/>
            <person name="Van Belleghem S.M."/>
            <person name="Kostlbacher S."/>
            <person name="Vangestel C."/>
        </authorList>
    </citation>
    <scope>NUCLEOTIDE SEQUENCE [LARGE SCALE GENOMIC DNA]</scope>
    <source>
        <strain evidence="2">W744_W776</strain>
    </source>
</reference>
<dbReference type="PANTHER" id="PTHR24413">
    <property type="entry name" value="SPECKLE-TYPE POZ PROTEIN"/>
    <property type="match status" value="1"/>
</dbReference>
<evidence type="ECO:0000259" key="1">
    <source>
        <dbReference type="PROSITE" id="PS50097"/>
    </source>
</evidence>
<dbReference type="Pfam" id="PF00651">
    <property type="entry name" value="BTB"/>
    <property type="match status" value="1"/>
</dbReference>
<dbReference type="EMBL" id="JAFNEN010000568">
    <property type="protein sequence ID" value="KAG8180319.1"/>
    <property type="molecule type" value="Genomic_DNA"/>
</dbReference>
<dbReference type="AlphaFoldDB" id="A0AAV6U8C4"/>
<evidence type="ECO:0000313" key="3">
    <source>
        <dbReference type="Proteomes" id="UP000827092"/>
    </source>
</evidence>
<dbReference type="InterPro" id="IPR011333">
    <property type="entry name" value="SKP1/BTB/POZ_sf"/>
</dbReference>
<dbReference type="SUPFAM" id="SSF54695">
    <property type="entry name" value="POZ domain"/>
    <property type="match status" value="1"/>
</dbReference>
<evidence type="ECO:0000313" key="2">
    <source>
        <dbReference type="EMBL" id="KAG8180319.1"/>
    </source>
</evidence>
<dbReference type="PROSITE" id="PS50097">
    <property type="entry name" value="BTB"/>
    <property type="match status" value="1"/>
</dbReference>
<keyword evidence="3" id="KW-1185">Reference proteome</keyword>
<dbReference type="SMART" id="SM00225">
    <property type="entry name" value="BTB"/>
    <property type="match status" value="1"/>
</dbReference>
<name>A0AAV6U8C4_9ARAC</name>
<dbReference type="Gene3D" id="3.30.710.10">
    <property type="entry name" value="Potassium Channel Kv1.1, Chain A"/>
    <property type="match status" value="1"/>
</dbReference>
<dbReference type="Proteomes" id="UP000827092">
    <property type="component" value="Unassembled WGS sequence"/>
</dbReference>
<protein>
    <recommendedName>
        <fullName evidence="1">BTB domain-containing protein</fullName>
    </recommendedName>
</protein>
<dbReference type="InterPro" id="IPR000210">
    <property type="entry name" value="BTB/POZ_dom"/>
</dbReference>